<evidence type="ECO:0000313" key="2">
    <source>
        <dbReference type="Proteomes" id="UP000735302"/>
    </source>
</evidence>
<proteinExistence type="predicted"/>
<comment type="caution">
    <text evidence="1">The sequence shown here is derived from an EMBL/GenBank/DDBJ whole genome shotgun (WGS) entry which is preliminary data.</text>
</comment>
<name>A0AAV4CZP9_9GAST</name>
<organism evidence="1 2">
    <name type="scientific">Plakobranchus ocellatus</name>
    <dbReference type="NCBI Taxonomy" id="259542"/>
    <lineage>
        <taxon>Eukaryota</taxon>
        <taxon>Metazoa</taxon>
        <taxon>Spiralia</taxon>
        <taxon>Lophotrochozoa</taxon>
        <taxon>Mollusca</taxon>
        <taxon>Gastropoda</taxon>
        <taxon>Heterobranchia</taxon>
        <taxon>Euthyneura</taxon>
        <taxon>Panpulmonata</taxon>
        <taxon>Sacoglossa</taxon>
        <taxon>Placobranchoidea</taxon>
        <taxon>Plakobranchidae</taxon>
        <taxon>Plakobranchus</taxon>
    </lineage>
</organism>
<gene>
    <name evidence="1" type="ORF">PoB_006386700</name>
</gene>
<protein>
    <submittedName>
        <fullName evidence="1">Uncharacterized protein</fullName>
    </submittedName>
</protein>
<accession>A0AAV4CZP9</accession>
<sequence>MFGLGLTTWSITALITHRPWDESFSPACPAHLRATQKLPNPKVDWPVLCANLAAVVKSVRFKDKFADNCTTTSPAVGNNKE</sequence>
<dbReference type="AlphaFoldDB" id="A0AAV4CZP9"/>
<dbReference type="EMBL" id="BLXT01007237">
    <property type="protein sequence ID" value="GFO37362.1"/>
    <property type="molecule type" value="Genomic_DNA"/>
</dbReference>
<reference evidence="1 2" key="1">
    <citation type="journal article" date="2021" name="Elife">
        <title>Chloroplast acquisition without the gene transfer in kleptoplastic sea slugs, Plakobranchus ocellatus.</title>
        <authorList>
            <person name="Maeda T."/>
            <person name="Takahashi S."/>
            <person name="Yoshida T."/>
            <person name="Shimamura S."/>
            <person name="Takaki Y."/>
            <person name="Nagai Y."/>
            <person name="Toyoda A."/>
            <person name="Suzuki Y."/>
            <person name="Arimoto A."/>
            <person name="Ishii H."/>
            <person name="Satoh N."/>
            <person name="Nishiyama T."/>
            <person name="Hasebe M."/>
            <person name="Maruyama T."/>
            <person name="Minagawa J."/>
            <person name="Obokata J."/>
            <person name="Shigenobu S."/>
        </authorList>
    </citation>
    <scope>NUCLEOTIDE SEQUENCE [LARGE SCALE GENOMIC DNA]</scope>
</reference>
<evidence type="ECO:0000313" key="1">
    <source>
        <dbReference type="EMBL" id="GFO37362.1"/>
    </source>
</evidence>
<dbReference type="Proteomes" id="UP000735302">
    <property type="component" value="Unassembled WGS sequence"/>
</dbReference>
<keyword evidence="2" id="KW-1185">Reference proteome</keyword>